<dbReference type="Pfam" id="PF17871">
    <property type="entry name" value="AAA_lid_9"/>
    <property type="match status" value="1"/>
</dbReference>
<dbReference type="Gene3D" id="3.40.50.300">
    <property type="entry name" value="P-loop containing nucleotide triphosphate hydrolases"/>
    <property type="match status" value="2"/>
</dbReference>
<feature type="compositionally biased region" description="Gly residues" evidence="6">
    <location>
        <begin position="159"/>
        <end position="186"/>
    </location>
</feature>
<dbReference type="STRING" id="585529.HMPREF0291_10875"/>
<evidence type="ECO:0000256" key="5">
    <source>
        <dbReference type="PROSITE-ProRule" id="PRU01251"/>
    </source>
</evidence>
<dbReference type="Pfam" id="PF00004">
    <property type="entry name" value="AAA"/>
    <property type="match status" value="1"/>
</dbReference>
<feature type="compositionally biased region" description="Basic and acidic residues" evidence="6">
    <location>
        <begin position="931"/>
        <end position="947"/>
    </location>
</feature>
<accession>D7WA00</accession>
<feature type="region of interest" description="Disordered" evidence="6">
    <location>
        <begin position="149"/>
        <end position="190"/>
    </location>
</feature>
<dbReference type="GO" id="GO:0005737">
    <property type="term" value="C:cytoplasm"/>
    <property type="evidence" value="ECO:0007669"/>
    <property type="project" value="TreeGrafter"/>
</dbReference>
<keyword evidence="4" id="KW-0143">Chaperone</keyword>
<dbReference type="OrthoDB" id="9803641at2"/>
<keyword evidence="2" id="KW-0547">Nucleotide-binding</keyword>
<dbReference type="GO" id="GO:0034605">
    <property type="term" value="P:cellular response to heat"/>
    <property type="evidence" value="ECO:0007669"/>
    <property type="project" value="TreeGrafter"/>
</dbReference>
<dbReference type="InterPro" id="IPR001270">
    <property type="entry name" value="ClpA/B"/>
</dbReference>
<dbReference type="FunFam" id="3.40.50.300:FF:000010">
    <property type="entry name" value="Chaperone clpB 1, putative"/>
    <property type="match status" value="1"/>
</dbReference>
<dbReference type="InterPro" id="IPR041546">
    <property type="entry name" value="ClpA/ClpB_AAA_lid"/>
</dbReference>
<dbReference type="Gene3D" id="1.10.8.60">
    <property type="match status" value="2"/>
</dbReference>
<dbReference type="PANTHER" id="PTHR11638:SF18">
    <property type="entry name" value="HEAT SHOCK PROTEIN 104"/>
    <property type="match status" value="1"/>
</dbReference>
<dbReference type="InterPro" id="IPR018368">
    <property type="entry name" value="ClpA/B_CS1"/>
</dbReference>
<name>D7WA00_9CORY</name>
<proteinExistence type="predicted"/>
<evidence type="ECO:0000256" key="3">
    <source>
        <dbReference type="ARBA" id="ARBA00022840"/>
    </source>
</evidence>
<dbReference type="EMBL" id="ACLJ02000001">
    <property type="protein sequence ID" value="EFK55617.1"/>
    <property type="molecule type" value="Genomic_DNA"/>
</dbReference>
<dbReference type="InterPro" id="IPR003593">
    <property type="entry name" value="AAA+_ATPase"/>
</dbReference>
<dbReference type="RefSeq" id="WP_005288548.1">
    <property type="nucleotide sequence ID" value="NZ_CM000961.1"/>
</dbReference>
<dbReference type="CDD" id="cd19499">
    <property type="entry name" value="RecA-like_ClpB_Hsp104-like"/>
    <property type="match status" value="1"/>
</dbReference>
<protein>
    <submittedName>
        <fullName evidence="9">ATPase family associated with various cellular activities (AAA)</fullName>
    </submittedName>
</protein>
<dbReference type="InterPro" id="IPR019489">
    <property type="entry name" value="Clp_ATPase_C"/>
</dbReference>
<dbReference type="GO" id="GO:0005524">
    <property type="term" value="F:ATP binding"/>
    <property type="evidence" value="ECO:0007669"/>
    <property type="project" value="UniProtKB-KW"/>
</dbReference>
<evidence type="ECO:0000313" key="10">
    <source>
        <dbReference type="Proteomes" id="UP000004208"/>
    </source>
</evidence>
<evidence type="ECO:0000259" key="8">
    <source>
        <dbReference type="PROSITE" id="PS51903"/>
    </source>
</evidence>
<feature type="domain" description="Clp R" evidence="8">
    <location>
        <begin position="2"/>
        <end position="144"/>
    </location>
</feature>
<dbReference type="Gene3D" id="1.10.1780.10">
    <property type="entry name" value="Clp, N-terminal domain"/>
    <property type="match status" value="1"/>
</dbReference>
<feature type="compositionally biased region" description="Acidic residues" evidence="6">
    <location>
        <begin position="862"/>
        <end position="871"/>
    </location>
</feature>
<feature type="compositionally biased region" description="Acidic residues" evidence="6">
    <location>
        <begin position="892"/>
        <end position="915"/>
    </location>
</feature>
<evidence type="ECO:0000256" key="4">
    <source>
        <dbReference type="ARBA" id="ARBA00023186"/>
    </source>
</evidence>
<dbReference type="Pfam" id="PF10431">
    <property type="entry name" value="ClpB_D2-small"/>
    <property type="match status" value="1"/>
</dbReference>
<feature type="compositionally biased region" description="Acidic residues" evidence="6">
    <location>
        <begin position="952"/>
        <end position="967"/>
    </location>
</feature>
<gene>
    <name evidence="9" type="ORF">HMPREF0291_10875</name>
</gene>
<dbReference type="Gene3D" id="4.10.860.10">
    <property type="entry name" value="UVR domain"/>
    <property type="match status" value="1"/>
</dbReference>
<dbReference type="InterPro" id="IPR036628">
    <property type="entry name" value="Clp_N_dom_sf"/>
</dbReference>
<dbReference type="InterPro" id="IPR027417">
    <property type="entry name" value="P-loop_NTPase"/>
</dbReference>
<dbReference type="SUPFAM" id="SSF52540">
    <property type="entry name" value="P-loop containing nucleoside triphosphate hydrolases"/>
    <property type="match status" value="2"/>
</dbReference>
<feature type="compositionally biased region" description="Basic and acidic residues" evidence="6">
    <location>
        <begin position="872"/>
        <end position="884"/>
    </location>
</feature>
<dbReference type="GO" id="GO:0016887">
    <property type="term" value="F:ATP hydrolysis activity"/>
    <property type="evidence" value="ECO:0007669"/>
    <property type="project" value="InterPro"/>
</dbReference>
<feature type="compositionally biased region" description="Basic and acidic residues" evidence="6">
    <location>
        <begin position="836"/>
        <end position="845"/>
    </location>
</feature>
<dbReference type="Pfam" id="PF07724">
    <property type="entry name" value="AAA_2"/>
    <property type="match status" value="1"/>
</dbReference>
<dbReference type="SMART" id="SM01086">
    <property type="entry name" value="ClpB_D2-small"/>
    <property type="match status" value="1"/>
</dbReference>
<evidence type="ECO:0000256" key="2">
    <source>
        <dbReference type="ARBA" id="ARBA00022741"/>
    </source>
</evidence>
<dbReference type="InterPro" id="IPR001943">
    <property type="entry name" value="UVR_dom"/>
</dbReference>
<feature type="region of interest" description="Disordered" evidence="6">
    <location>
        <begin position="835"/>
        <end position="967"/>
    </location>
</feature>
<dbReference type="PROSITE" id="PS50151">
    <property type="entry name" value="UVR"/>
    <property type="match status" value="1"/>
</dbReference>
<dbReference type="PANTHER" id="PTHR11638">
    <property type="entry name" value="ATP-DEPENDENT CLP PROTEASE"/>
    <property type="match status" value="1"/>
</dbReference>
<dbReference type="PROSITE" id="PS51903">
    <property type="entry name" value="CLP_R"/>
    <property type="match status" value="1"/>
</dbReference>
<keyword evidence="1 5" id="KW-0677">Repeat</keyword>
<dbReference type="Proteomes" id="UP000004208">
    <property type="component" value="Unassembled WGS sequence"/>
</dbReference>
<sequence length="967" mass="106158">MFERFTDRARRVIVLAQQEARDLNHNYIGTEHILLGLIQEGEGVAAKALESMGINLDDVRREVEEIIGRGSQPHTGHVPFTPRAKKVLELSLREGLQMGHKYIGTEFLLLGLIREGEGVAAQVLIKLGADLPRVRQQVIQLLSGYEGGEGQNPEIAEGQQGGPGLTGAGAGSGSMGGMGSGRGGNQGERSNSLVLDQFGRNLTAAAKEGKLDPVVGRDKEIERIMQVLSRRTKNNPVLIGEPGVGKTAVVEGLALDIANGKVPETLKDKQVYSLDLGSLVAGSRYRGDFEERLKKVLKEINQRGDIILFIDEIHTLVGAGAAEGAIDAASLLKPKLARGELQTIGATTLDEYRKHIEKDAALERRFQPVQVDEPSVENTIQILKGLRDRYEAHHRVSYTDDALAAAANLSDRYINDRFLPDKAVDLLDEAGARMRIKRMTAPKGLRDVDDRITEVRREKEAAIDAQDFEKAAGLRDTERKLGEERAEKEKQWRAGELEDIAEVGEEQIADVLANWTGIPVFKLTESESSRLLHMEDELHQRIIGQDDAVKAVSRAIRRTRAGLKDPKRPSGSFIFAGPSGVGKTELSKALAEFLFGDEDSLIQVDMGEFHDRFTASRLFGAPPGYVGYEEGGQLTEKVRRKPFSVVLFDEIEKAHKEIYNTLLQVLEEGHVTDGQGRNVDFKNTVLIFTSNLGTSDISKAVGLGFSGASTTDSDAQYERMKQKVHDELKKHFRPEFLNRIDEIVVFHQLTQEQIVEMVELLAGRLAKNLETQDMGIELSEDAKNLLAARGFDPVLGARPLRRTIQREIEDVLSEKILFGEIGAGEIIEVGVTNWDGKTDSPRDYENAEFTFTPKPKPLPEDTFGELEDDDVRDIAPKDGQEDYQVRATTPVDPDETDEPGPDSDPAADADADADSESNFGEDGAPGTALLDRPRDGRDSDDGDHTDGPDNTDGPDPDDLSDGDGEKA</sequence>
<dbReference type="InterPro" id="IPR004176">
    <property type="entry name" value="Clp_R_N"/>
</dbReference>
<dbReference type="InterPro" id="IPR050130">
    <property type="entry name" value="ClpA_ClpB"/>
</dbReference>
<keyword evidence="3" id="KW-0067">ATP-binding</keyword>
<dbReference type="Pfam" id="PF02861">
    <property type="entry name" value="Clp_N"/>
    <property type="match status" value="1"/>
</dbReference>
<keyword evidence="10" id="KW-1185">Reference proteome</keyword>
<evidence type="ECO:0000259" key="7">
    <source>
        <dbReference type="PROSITE" id="PS50151"/>
    </source>
</evidence>
<dbReference type="InterPro" id="IPR003959">
    <property type="entry name" value="ATPase_AAA_core"/>
</dbReference>
<dbReference type="PRINTS" id="PR00300">
    <property type="entry name" value="CLPPROTEASEA"/>
</dbReference>
<evidence type="ECO:0000256" key="6">
    <source>
        <dbReference type="SAM" id="MobiDB-lite"/>
    </source>
</evidence>
<evidence type="ECO:0000313" key="9">
    <source>
        <dbReference type="EMBL" id="EFK55617.1"/>
    </source>
</evidence>
<dbReference type="CDD" id="cd00009">
    <property type="entry name" value="AAA"/>
    <property type="match status" value="1"/>
</dbReference>
<feature type="domain" description="UVR" evidence="7">
    <location>
        <begin position="449"/>
        <end position="484"/>
    </location>
</feature>
<dbReference type="FunFam" id="3.40.50.300:FF:000025">
    <property type="entry name" value="ATP-dependent Clp protease subunit"/>
    <property type="match status" value="1"/>
</dbReference>
<dbReference type="HOGENOM" id="CLU_005070_4_1_11"/>
<dbReference type="SMART" id="SM00382">
    <property type="entry name" value="AAA"/>
    <property type="match status" value="2"/>
</dbReference>
<dbReference type="PROSITE" id="PS00870">
    <property type="entry name" value="CLPAB_1"/>
    <property type="match status" value="1"/>
</dbReference>
<dbReference type="FunFam" id="1.10.8.60:FF:000011">
    <property type="entry name" value="ATP-dependent Clp protease ATP-binding subunit"/>
    <property type="match status" value="1"/>
</dbReference>
<dbReference type="eggNOG" id="COG0542">
    <property type="taxonomic scope" value="Bacteria"/>
</dbReference>
<evidence type="ECO:0000256" key="1">
    <source>
        <dbReference type="ARBA" id="ARBA00022737"/>
    </source>
</evidence>
<organism evidence="9 10">
    <name type="scientific">Corynebacterium genitalium ATCC 33030</name>
    <dbReference type="NCBI Taxonomy" id="585529"/>
    <lineage>
        <taxon>Bacteria</taxon>
        <taxon>Bacillati</taxon>
        <taxon>Actinomycetota</taxon>
        <taxon>Actinomycetes</taxon>
        <taxon>Mycobacteriales</taxon>
        <taxon>Corynebacteriaceae</taxon>
        <taxon>Corynebacterium</taxon>
    </lineage>
</organism>
<dbReference type="SUPFAM" id="SSF81923">
    <property type="entry name" value="Double Clp-N motif"/>
    <property type="match status" value="1"/>
</dbReference>
<reference evidence="9" key="1">
    <citation type="submission" date="2010-06" db="EMBL/GenBank/DDBJ databases">
        <authorList>
            <person name="Muzny D."/>
            <person name="Qin X."/>
            <person name="Buhay C."/>
            <person name="Dugan-Rocha S."/>
            <person name="Ding Y."/>
            <person name="Chen G."/>
            <person name="Hawes A."/>
            <person name="Holder M."/>
            <person name="Jhangiani S."/>
            <person name="Johnson A."/>
            <person name="Khan Z."/>
            <person name="Li Z."/>
            <person name="Liu W."/>
            <person name="Liu X."/>
            <person name="Perez L."/>
            <person name="Shen H."/>
            <person name="Wang Q."/>
            <person name="Watt J."/>
            <person name="Xi L."/>
            <person name="Xin Y."/>
            <person name="Zhou J."/>
            <person name="Deng J."/>
            <person name="Jiang H."/>
            <person name="Liu Y."/>
            <person name="Qu J."/>
            <person name="Song X.-Z."/>
            <person name="Zhang L."/>
            <person name="Villasana D."/>
            <person name="Johnson A."/>
            <person name="Liu J."/>
            <person name="Liyanage D."/>
            <person name="Lorensuhewa L."/>
            <person name="Robinson T."/>
            <person name="Song A."/>
            <person name="Song B.-B."/>
            <person name="Dinh H."/>
            <person name="Thornton R."/>
            <person name="Coyle M."/>
            <person name="Francisco L."/>
            <person name="Jackson L."/>
            <person name="Javaid M."/>
            <person name="Korchina V."/>
            <person name="Kovar C."/>
            <person name="Mata R."/>
            <person name="Mathew T."/>
            <person name="Ngo R."/>
            <person name="Nguyen L."/>
            <person name="Nguyen N."/>
            <person name="Okwuonu G."/>
            <person name="Ongeri F."/>
            <person name="Pham C."/>
            <person name="Simmons D."/>
            <person name="Wilczek-Boney K."/>
            <person name="Hale W."/>
            <person name="Jakkamsetti A."/>
            <person name="Pham P."/>
            <person name="Ruth R."/>
            <person name="San Lucas F."/>
            <person name="Warren J."/>
            <person name="Zhang J."/>
            <person name="Zhao Z."/>
            <person name="Zhou C."/>
            <person name="Zhu D."/>
            <person name="Lee S."/>
            <person name="Bess C."/>
            <person name="Blankenburg K."/>
            <person name="Forbes L."/>
            <person name="Fu Q."/>
            <person name="Gubbala S."/>
            <person name="Hirani K."/>
            <person name="Jayaseelan J.C."/>
            <person name="Lara F."/>
            <person name="Munidasa M."/>
            <person name="Palculict T."/>
            <person name="Patil S."/>
            <person name="Pu L.-L."/>
            <person name="Saada N."/>
            <person name="Tang L."/>
            <person name="Weissenberger G."/>
            <person name="Zhu Y."/>
            <person name="Hemphill L."/>
            <person name="Shang Y."/>
            <person name="Youmans B."/>
            <person name="Ayvaz T."/>
            <person name="Ross M."/>
            <person name="Santibanez J."/>
            <person name="Aqrawi P."/>
            <person name="Gross S."/>
            <person name="Joshi V."/>
            <person name="Fowler G."/>
            <person name="Nazareth L."/>
            <person name="Reid J."/>
            <person name="Worley K."/>
            <person name="Petrosino J."/>
            <person name="Highlander S."/>
            <person name="Gibbs R."/>
        </authorList>
    </citation>
    <scope>NUCLEOTIDE SEQUENCE [LARGE SCALE GENOMIC DNA]</scope>
    <source>
        <strain evidence="9">ATCC 33030</strain>
    </source>
</reference>
<comment type="caution">
    <text evidence="9">The sequence shown here is derived from an EMBL/GenBank/DDBJ whole genome shotgun (WGS) entry which is preliminary data.</text>
</comment>
<dbReference type="AlphaFoldDB" id="D7WA00"/>
<dbReference type="FunFam" id="1.10.1780.10:FF:000001">
    <property type="entry name" value="ATP-dependent Clp protease ATP-binding subunit"/>
    <property type="match status" value="1"/>
</dbReference>